<evidence type="ECO:0000256" key="2">
    <source>
        <dbReference type="SAM" id="Phobius"/>
    </source>
</evidence>
<gene>
    <name evidence="3" type="ORF">I4641_04190</name>
</gene>
<dbReference type="Proteomes" id="UP000729733">
    <property type="component" value="Unassembled WGS sequence"/>
</dbReference>
<dbReference type="Pfam" id="PF11282">
    <property type="entry name" value="DUF3082"/>
    <property type="match status" value="1"/>
</dbReference>
<feature type="region of interest" description="Disordered" evidence="1">
    <location>
        <begin position="1"/>
        <end position="21"/>
    </location>
</feature>
<keyword evidence="2" id="KW-0472">Membrane</keyword>
<keyword evidence="2" id="KW-0812">Transmembrane</keyword>
<comment type="caution">
    <text evidence="3">The sequence shown here is derived from an EMBL/GenBank/DDBJ whole genome shotgun (WGS) entry which is preliminary data.</text>
</comment>
<reference evidence="3" key="1">
    <citation type="journal article" date="2021" name="Antonie Van Leeuwenhoek">
        <title>Draft genome and description of Waterburya agarophytonicola gen. nov. sp. nov. (Pleurocapsales, Cyanobacteria): a seaweed symbiont.</title>
        <authorList>
            <person name="Bonthond G."/>
            <person name="Shalygin S."/>
            <person name="Bayer T."/>
            <person name="Weinberger F."/>
        </authorList>
    </citation>
    <scope>NUCLEOTIDE SEQUENCE</scope>
    <source>
        <strain evidence="3">KI4</strain>
    </source>
</reference>
<evidence type="ECO:0000313" key="3">
    <source>
        <dbReference type="EMBL" id="MCC0176175.1"/>
    </source>
</evidence>
<dbReference type="PANTHER" id="PTHR35733">
    <property type="entry name" value="OS02G0307800 PROTEIN"/>
    <property type="match status" value="1"/>
</dbReference>
<dbReference type="AlphaFoldDB" id="A0A964BMR0"/>
<dbReference type="InterPro" id="IPR021434">
    <property type="entry name" value="DUF3082"/>
</dbReference>
<keyword evidence="4" id="KW-1185">Reference proteome</keyword>
<sequence length="108" mass="11425">MKDTLKEPVASSDSELESSQKATPLRCFIASIISGVFAFGLYLLFSSIVQTYATKTITSNSAIAINLASAVRTLVMGTVALATGVFGMVAIGIFLLGIQLMIQNFKKA</sequence>
<dbReference type="PANTHER" id="PTHR35733:SF1">
    <property type="entry name" value="OS02G0307800 PROTEIN"/>
    <property type="match status" value="1"/>
</dbReference>
<feature type="transmembrane region" description="Helical" evidence="2">
    <location>
        <begin position="81"/>
        <end position="102"/>
    </location>
</feature>
<accession>A0A964BMR0</accession>
<feature type="compositionally biased region" description="Polar residues" evidence="1">
    <location>
        <begin position="11"/>
        <end position="21"/>
    </location>
</feature>
<proteinExistence type="predicted"/>
<feature type="transmembrane region" description="Helical" evidence="2">
    <location>
        <begin position="23"/>
        <end position="45"/>
    </location>
</feature>
<evidence type="ECO:0000313" key="4">
    <source>
        <dbReference type="Proteomes" id="UP000729733"/>
    </source>
</evidence>
<keyword evidence="2" id="KW-1133">Transmembrane helix</keyword>
<evidence type="ECO:0000256" key="1">
    <source>
        <dbReference type="SAM" id="MobiDB-lite"/>
    </source>
</evidence>
<name>A0A964BMR0_9CYAN</name>
<organism evidence="3 4">
    <name type="scientific">Waterburya agarophytonicola KI4</name>
    <dbReference type="NCBI Taxonomy" id="2874699"/>
    <lineage>
        <taxon>Bacteria</taxon>
        <taxon>Bacillati</taxon>
        <taxon>Cyanobacteriota</taxon>
        <taxon>Cyanophyceae</taxon>
        <taxon>Pleurocapsales</taxon>
        <taxon>Hyellaceae</taxon>
        <taxon>Waterburya</taxon>
        <taxon>Waterburya agarophytonicola</taxon>
    </lineage>
</organism>
<dbReference type="RefSeq" id="WP_229639213.1">
    <property type="nucleotide sequence ID" value="NZ_JADWDC010000007.1"/>
</dbReference>
<protein>
    <submittedName>
        <fullName evidence="3">DUF3082 domain-containing protein</fullName>
    </submittedName>
</protein>
<dbReference type="EMBL" id="JADWDC010000007">
    <property type="protein sequence ID" value="MCC0176175.1"/>
    <property type="molecule type" value="Genomic_DNA"/>
</dbReference>